<name>A0A134A0Y7_9FUSO</name>
<reference evidence="3" key="1">
    <citation type="submission" date="2016-01" db="EMBL/GenBank/DDBJ databases">
        <authorList>
            <person name="Mitreva M."/>
            <person name="Pepin K.H."/>
            <person name="Mihindukulasuriya K.A."/>
            <person name="Fulton R."/>
            <person name="Fronick C."/>
            <person name="O'Laughlin M."/>
            <person name="Miner T."/>
            <person name="Herter B."/>
            <person name="Rosa B.A."/>
            <person name="Cordes M."/>
            <person name="Tomlinson C."/>
            <person name="Wollam A."/>
            <person name="Palsikar V.B."/>
            <person name="Mardis E.R."/>
            <person name="Wilson R.K."/>
        </authorList>
    </citation>
    <scope>NUCLEOTIDE SEQUENCE [LARGE SCALE GENOMIC DNA]</scope>
    <source>
        <strain evidence="3">KA00185</strain>
    </source>
</reference>
<gene>
    <name evidence="2" type="ORF">HMPREF3180_01842</name>
</gene>
<proteinExistence type="predicted"/>
<evidence type="ECO:0000256" key="1">
    <source>
        <dbReference type="SAM" id="Phobius"/>
    </source>
</evidence>
<evidence type="ECO:0000313" key="3">
    <source>
        <dbReference type="Proteomes" id="UP000070483"/>
    </source>
</evidence>
<dbReference type="STRING" id="157687.HMPREF3180_01842"/>
<sequence>MFNNCEIEIYKLFAINESMYKGDYAMNKFFKLSLLFISIIMVILFYKNYTKKVKINVSDCPNNRYMANRKEYYEKNYKIFKERKIKLYIDDENGKMREITNQDEFFTSLREAKDYAYEIVGKKWFYTKRKLFGIAFGIDKEAKIKYILVPEEEKKNILKNIDKYPEKNIENRCVLVEVLKGNY</sequence>
<feature type="transmembrane region" description="Helical" evidence="1">
    <location>
        <begin position="29"/>
        <end position="46"/>
    </location>
</feature>
<comment type="caution">
    <text evidence="2">The sequence shown here is derived from an EMBL/GenBank/DDBJ whole genome shotgun (WGS) entry which is preliminary data.</text>
</comment>
<protein>
    <submittedName>
        <fullName evidence="2">Uncharacterized protein</fullName>
    </submittedName>
</protein>
<keyword evidence="1" id="KW-0812">Transmembrane</keyword>
<organism evidence="2 3">
    <name type="scientific">Leptotrichia wadei</name>
    <dbReference type="NCBI Taxonomy" id="157687"/>
    <lineage>
        <taxon>Bacteria</taxon>
        <taxon>Fusobacteriati</taxon>
        <taxon>Fusobacteriota</taxon>
        <taxon>Fusobacteriia</taxon>
        <taxon>Fusobacteriales</taxon>
        <taxon>Leptotrichiaceae</taxon>
        <taxon>Leptotrichia</taxon>
    </lineage>
</organism>
<keyword evidence="3" id="KW-1185">Reference proteome</keyword>
<accession>A0A134A0Y7</accession>
<keyword evidence="1" id="KW-0472">Membrane</keyword>
<dbReference type="PATRIC" id="fig|157687.3.peg.1839"/>
<dbReference type="Proteomes" id="UP000070483">
    <property type="component" value="Unassembled WGS sequence"/>
</dbReference>
<dbReference type="EMBL" id="LSDD01000137">
    <property type="protein sequence ID" value="KXB61345.1"/>
    <property type="molecule type" value="Genomic_DNA"/>
</dbReference>
<evidence type="ECO:0000313" key="2">
    <source>
        <dbReference type="EMBL" id="KXB61345.1"/>
    </source>
</evidence>
<dbReference type="AlphaFoldDB" id="A0A134A0Y7"/>
<keyword evidence="1" id="KW-1133">Transmembrane helix</keyword>